<evidence type="ECO:0000313" key="1">
    <source>
        <dbReference type="EMBL" id="KAJ8112919.1"/>
    </source>
</evidence>
<dbReference type="EMBL" id="JAPHNI010000288">
    <property type="protein sequence ID" value="KAJ8112919.1"/>
    <property type="molecule type" value="Genomic_DNA"/>
</dbReference>
<proteinExistence type="predicted"/>
<dbReference type="Proteomes" id="UP001153331">
    <property type="component" value="Unassembled WGS sequence"/>
</dbReference>
<evidence type="ECO:0000313" key="2">
    <source>
        <dbReference type="Proteomes" id="UP001153331"/>
    </source>
</evidence>
<accession>A0ACC2ICP3</accession>
<gene>
    <name evidence="1" type="ORF">OPT61_g4829</name>
</gene>
<keyword evidence="2" id="KW-1185">Reference proteome</keyword>
<organism evidence="1 2">
    <name type="scientific">Boeremia exigua</name>
    <dbReference type="NCBI Taxonomy" id="749465"/>
    <lineage>
        <taxon>Eukaryota</taxon>
        <taxon>Fungi</taxon>
        <taxon>Dikarya</taxon>
        <taxon>Ascomycota</taxon>
        <taxon>Pezizomycotina</taxon>
        <taxon>Dothideomycetes</taxon>
        <taxon>Pleosporomycetidae</taxon>
        <taxon>Pleosporales</taxon>
        <taxon>Pleosporineae</taxon>
        <taxon>Didymellaceae</taxon>
        <taxon>Boeremia</taxon>
    </lineage>
</organism>
<comment type="caution">
    <text evidence="1">The sequence shown here is derived from an EMBL/GenBank/DDBJ whole genome shotgun (WGS) entry which is preliminary data.</text>
</comment>
<sequence>MFSSAKLVGLVTLVSSAIAKPALRVRGDTPQYFVDPATTQYCTWYHDNSDGAIPCNDVPGAYGASWEDFLRWNPSVGSNCAGYSPFQSYCVEAFGEPTGTPPPVVTSATQSSTRSSVAPSSTGNGITTPLPTQPGGMVTNCNKFYLVKTDQGCNEVASLNNLSFQQLLSWNPGVGSNCEGLWANVNVCVGVVGFTATPTPTSSRTSSSPTTPTPTNGVQTPLPTQPGMVSNCDRFYFVQSGDGCQSIANANSITLANFVAWNPNVKNDCSGMWANAYVCVRVIGFVPPTPTTSRTTSTTTRGNGVTTPTPTQVGMVSNCNKFYFVKAGDNCDIIASAQKITVANFLRWNPAAKSDCTGLWSNTYACVGTL</sequence>
<reference evidence="1" key="1">
    <citation type="submission" date="2022-11" db="EMBL/GenBank/DDBJ databases">
        <title>Genome Sequence of Boeremia exigua.</title>
        <authorList>
            <person name="Buettner E."/>
        </authorList>
    </citation>
    <scope>NUCLEOTIDE SEQUENCE</scope>
    <source>
        <strain evidence="1">CU02</strain>
    </source>
</reference>
<protein>
    <submittedName>
        <fullName evidence="1">Uncharacterized protein</fullName>
    </submittedName>
</protein>
<name>A0ACC2ICP3_9PLEO</name>